<dbReference type="SUPFAM" id="SSF52540">
    <property type="entry name" value="P-loop containing nucleoside triphosphate hydrolases"/>
    <property type="match status" value="2"/>
</dbReference>
<dbReference type="FunCoup" id="A0A6I9UQQ2">
    <property type="interactions" value="789"/>
</dbReference>
<protein>
    <submittedName>
        <fullName evidence="3">Peroxisome assembly factor 2 isoform X1</fullName>
    </submittedName>
</protein>
<feature type="domain" description="AAA+ ATPase" evidence="1">
    <location>
        <begin position="658"/>
        <end position="797"/>
    </location>
</feature>
<feature type="domain" description="AAA+ ATPase" evidence="1">
    <location>
        <begin position="369"/>
        <end position="502"/>
    </location>
</feature>
<dbReference type="PANTHER" id="PTHR23077">
    <property type="entry name" value="AAA-FAMILY ATPASE"/>
    <property type="match status" value="1"/>
</dbReference>
<accession>A0A6I9UQQ2</accession>
<dbReference type="GO" id="GO:0016887">
    <property type="term" value="F:ATP hydrolysis activity"/>
    <property type="evidence" value="ECO:0007669"/>
    <property type="project" value="InterPro"/>
</dbReference>
<dbReference type="KEGG" id="bdr:105222330"/>
<name>A0A6I9UQQ2_BACDO</name>
<dbReference type="GeneID" id="105222330"/>
<dbReference type="SMART" id="SM00382">
    <property type="entry name" value="AAA"/>
    <property type="match status" value="2"/>
</dbReference>
<dbReference type="GO" id="GO:0005524">
    <property type="term" value="F:ATP binding"/>
    <property type="evidence" value="ECO:0007669"/>
    <property type="project" value="UniProtKB-KW"/>
</dbReference>
<dbReference type="InterPro" id="IPR027417">
    <property type="entry name" value="P-loop_NTPase"/>
</dbReference>
<gene>
    <name evidence="3" type="primary">LOC105222330</name>
</gene>
<organism evidence="2 3">
    <name type="scientific">Bactrocera dorsalis</name>
    <name type="common">Oriental fruit fly</name>
    <name type="synonym">Dacus dorsalis</name>
    <dbReference type="NCBI Taxonomy" id="27457"/>
    <lineage>
        <taxon>Eukaryota</taxon>
        <taxon>Metazoa</taxon>
        <taxon>Ecdysozoa</taxon>
        <taxon>Arthropoda</taxon>
        <taxon>Hexapoda</taxon>
        <taxon>Insecta</taxon>
        <taxon>Pterygota</taxon>
        <taxon>Neoptera</taxon>
        <taxon>Endopterygota</taxon>
        <taxon>Diptera</taxon>
        <taxon>Brachycera</taxon>
        <taxon>Muscomorpha</taxon>
        <taxon>Tephritoidea</taxon>
        <taxon>Tephritidae</taxon>
        <taxon>Bactrocera</taxon>
        <taxon>Bactrocera</taxon>
    </lineage>
</organism>
<dbReference type="Proteomes" id="UP001652620">
    <property type="component" value="Chromosome 3"/>
</dbReference>
<dbReference type="Gene3D" id="3.40.50.300">
    <property type="entry name" value="P-loop containing nucleotide triphosphate hydrolases"/>
    <property type="match status" value="2"/>
</dbReference>
<dbReference type="Gene3D" id="1.10.8.60">
    <property type="match status" value="1"/>
</dbReference>
<dbReference type="InParanoid" id="A0A6I9UQQ2"/>
<proteinExistence type="predicted"/>
<dbReference type="RefSeq" id="XP_011197914.2">
    <property type="nucleotide sequence ID" value="XM_011199612.4"/>
</dbReference>
<keyword evidence="2" id="KW-1185">Reference proteome</keyword>
<dbReference type="InterPro" id="IPR003960">
    <property type="entry name" value="ATPase_AAA_CS"/>
</dbReference>
<dbReference type="OrthoDB" id="2187at2759"/>
<dbReference type="InterPro" id="IPR003959">
    <property type="entry name" value="ATPase_AAA_core"/>
</dbReference>
<dbReference type="GO" id="GO:0005778">
    <property type="term" value="C:peroxisomal membrane"/>
    <property type="evidence" value="ECO:0007669"/>
    <property type="project" value="TreeGrafter"/>
</dbReference>
<evidence type="ECO:0000259" key="1">
    <source>
        <dbReference type="SMART" id="SM00382"/>
    </source>
</evidence>
<dbReference type="GO" id="GO:0016558">
    <property type="term" value="P:protein import into peroxisome matrix"/>
    <property type="evidence" value="ECO:0007669"/>
    <property type="project" value="TreeGrafter"/>
</dbReference>
<dbReference type="GO" id="GO:0005829">
    <property type="term" value="C:cytosol"/>
    <property type="evidence" value="ECO:0007669"/>
    <property type="project" value="TreeGrafter"/>
</dbReference>
<dbReference type="AlphaFoldDB" id="A0A6I9UQQ2"/>
<reference evidence="3" key="1">
    <citation type="submission" date="2025-08" db="UniProtKB">
        <authorList>
            <consortium name="RefSeq"/>
        </authorList>
    </citation>
    <scope>IDENTIFICATION</scope>
    <source>
        <tissue evidence="3">Adult</tissue>
    </source>
</reference>
<dbReference type="PANTHER" id="PTHR23077:SF9">
    <property type="entry name" value="PEROXISOMAL ATPASE PEX6"/>
    <property type="match status" value="1"/>
</dbReference>
<dbReference type="InterPro" id="IPR050168">
    <property type="entry name" value="AAA_ATPase_domain"/>
</dbReference>
<dbReference type="PROSITE" id="PS00674">
    <property type="entry name" value="AAA"/>
    <property type="match status" value="1"/>
</dbReference>
<dbReference type="InterPro" id="IPR003593">
    <property type="entry name" value="AAA+_ATPase"/>
</dbReference>
<evidence type="ECO:0000313" key="2">
    <source>
        <dbReference type="Proteomes" id="UP001652620"/>
    </source>
</evidence>
<evidence type="ECO:0000313" key="3">
    <source>
        <dbReference type="RefSeq" id="XP_011197914.2"/>
    </source>
</evidence>
<sequence length="906" mass="103161">MKRRVIVKKKKLATSNSKRSIDDGSPTKYTYTGRMLELIEAYNVAVQILYPKYPWYIFPGHLTFAIYKRYMKFYKGKFRMVPIPNALYELLIANELIKTEHIVFTPKDVFDEYVESADVNFVNLIINAENALHSTSKMTNTKNVNHTSDDVIKQMLSSAPHTIVAQILPTVNCQSNCIFVKENFYSNLMDRFRVTNDCSQRTRFWVHLEHLNDEQTIPSIASKAHVYLLNSPYDLPAEVSELILNNYFNTPRLLHRGHTYRIEVDAHLVGTAAYAHYYLIFAYLKCIYFRCAHLEVKGNDFEMQAIVAKNFTNLVQVPHTHHFIPRQLMDNIAITHNYPTGLRHSYQFLRNSIDAFLPKKTACLSSKHIYPLFLLQGERGAGKTKLTNAVAQELGLHLFGVDCAEIVSQVPSHTEMKLKTVFAKGSISEPLLICFHNFEIFGIDNEGNEDLRLLSAFQVQIHELFAHDRKHPIVIVALTNEKFLKPMIQRLFLEVIYLETPTKDERYNILCWLHTRELFNDTIFNKREISSVPLFSLEQRDRYMRQISEKWLNVKSILREVADKSQGFLLGDLEMLYENAVRALRKCRETKSKSCLKLVHFSKHLSEMQNSFANSLGAPKVPKVLWSDIGGLFKLKDEIQSSIGLPLKHMHLMGKNLRRSGILLYGPPGTGKTLVAKAVATECNISFLSVQGPELLNMYVGQSEQNVREVFERARSATPCVLFLDELDSLAPNRGVAGDSGGVMDRVVSQLLAEMDALGDATKPVFILAATNRPDLIDPALLRPGRFDKLFYVGPCTTTDDKAAVLRAQTQRFNLAKNLNLNDIAEYLKGDMSGADLYSICSNAWLSAVRRTVDNHLKENISSEILAADKVLVEMDDFTKSYSKFVPSISKTDLDYFNQLKSSYGV</sequence>
<dbReference type="Pfam" id="PF00004">
    <property type="entry name" value="AAA"/>
    <property type="match status" value="2"/>
</dbReference>